<protein>
    <recommendedName>
        <fullName evidence="3">ornithine aminotransferase</fullName>
        <ecNumber evidence="3">2.6.1.13</ecNumber>
    </recommendedName>
    <alternativeName>
        <fullName evidence="7">Ornithine--oxo-acid aminotransferase</fullName>
    </alternativeName>
</protein>
<keyword evidence="11" id="KW-1185">Reference proteome</keyword>
<dbReference type="Pfam" id="PF00202">
    <property type="entry name" value="Aminotran_3"/>
    <property type="match status" value="1"/>
</dbReference>
<dbReference type="CDD" id="cd00610">
    <property type="entry name" value="OAT_like"/>
    <property type="match status" value="1"/>
</dbReference>
<dbReference type="FunFam" id="3.40.640.10:FF:000011">
    <property type="entry name" value="Ornithine aminotransferase"/>
    <property type="match status" value="1"/>
</dbReference>
<dbReference type="InterPro" id="IPR005814">
    <property type="entry name" value="Aminotrans_3"/>
</dbReference>
<evidence type="ECO:0000313" key="9">
    <source>
        <dbReference type="EMBL" id="WXA02921.1"/>
    </source>
</evidence>
<keyword evidence="5 10" id="KW-0808">Transferase</keyword>
<dbReference type="InterPro" id="IPR015422">
    <property type="entry name" value="PyrdxlP-dep_Trfase_small"/>
</dbReference>
<dbReference type="Gene3D" id="3.40.640.10">
    <property type="entry name" value="Type I PLP-dependent aspartate aminotransferase-like (Major domain)"/>
    <property type="match status" value="1"/>
</dbReference>
<evidence type="ECO:0000256" key="2">
    <source>
        <dbReference type="ARBA" id="ARBA00004998"/>
    </source>
</evidence>
<organism evidence="10">
    <name type="scientific">Mangrovimonas cancribranchiae</name>
    <dbReference type="NCBI Taxonomy" id="3080055"/>
    <lineage>
        <taxon>Bacteria</taxon>
        <taxon>Pseudomonadati</taxon>
        <taxon>Bacteroidota</taxon>
        <taxon>Flavobacteriia</taxon>
        <taxon>Flavobacteriales</taxon>
        <taxon>Flavobacteriaceae</taxon>
        <taxon>Mangrovimonas</taxon>
    </lineage>
</organism>
<dbReference type="GO" id="GO:0019544">
    <property type="term" value="P:L-arginine catabolic process to L-glutamate"/>
    <property type="evidence" value="ECO:0007669"/>
    <property type="project" value="TreeGrafter"/>
</dbReference>
<proteinExistence type="inferred from homology"/>
<dbReference type="NCBIfam" id="TIGR01885">
    <property type="entry name" value="Orn_aminotrans"/>
    <property type="match status" value="1"/>
</dbReference>
<reference evidence="10 11" key="1">
    <citation type="submission" date="2023-10" db="EMBL/GenBank/DDBJ databases">
        <title>Culture-based analysis of two novel bacteria associated with mangrove crab gills.</title>
        <authorList>
            <person name="Yang X."/>
            <person name="Garuglieri E."/>
            <person name="Van Goethem M.W."/>
            <person name="Fusi M."/>
            <person name="Marasco R."/>
            <person name="Daffonchio D.G."/>
        </authorList>
    </citation>
    <scope>NUCLEOTIDE SEQUENCE</scope>
    <source>
        <strain evidence="10">UG2-1</strain>
        <strain evidence="9">UG2-2</strain>
        <strain evidence="11">UG2_2</strain>
    </source>
</reference>
<dbReference type="AlphaFoldDB" id="A0AAU6P362"/>
<comment type="cofactor">
    <cofactor evidence="1">
        <name>pyridoxal 5'-phosphate</name>
        <dbReference type="ChEBI" id="CHEBI:597326"/>
    </cofactor>
</comment>
<evidence type="ECO:0000256" key="6">
    <source>
        <dbReference type="ARBA" id="ARBA00022898"/>
    </source>
</evidence>
<dbReference type="GO" id="GO:0005737">
    <property type="term" value="C:cytoplasm"/>
    <property type="evidence" value="ECO:0007669"/>
    <property type="project" value="TreeGrafter"/>
</dbReference>
<name>A0AAU6P362_9FLAO</name>
<accession>A0AAU6P362</accession>
<keyword evidence="4 10" id="KW-0032">Aminotransferase</keyword>
<comment type="similarity">
    <text evidence="8">Belongs to the class-III pyridoxal-phosphate-dependent aminotransferase family.</text>
</comment>
<dbReference type="Proteomes" id="UP001368318">
    <property type="component" value="Chromosome"/>
</dbReference>
<gene>
    <name evidence="10" type="primary">rocD</name>
    <name evidence="10" type="ORF">R3L15_07160</name>
    <name evidence="9" type="ORF">R3L16_00240</name>
</gene>
<evidence type="ECO:0000256" key="4">
    <source>
        <dbReference type="ARBA" id="ARBA00022576"/>
    </source>
</evidence>
<evidence type="ECO:0000256" key="3">
    <source>
        <dbReference type="ARBA" id="ARBA00012924"/>
    </source>
</evidence>
<evidence type="ECO:0000313" key="11">
    <source>
        <dbReference type="Proteomes" id="UP001368318"/>
    </source>
</evidence>
<evidence type="ECO:0000256" key="5">
    <source>
        <dbReference type="ARBA" id="ARBA00022679"/>
    </source>
</evidence>
<dbReference type="GO" id="GO:0004587">
    <property type="term" value="F:ornithine aminotransferase activity"/>
    <property type="evidence" value="ECO:0007669"/>
    <property type="project" value="UniProtKB-EC"/>
</dbReference>
<dbReference type="PANTHER" id="PTHR11986:SF18">
    <property type="entry name" value="ORNITHINE AMINOTRANSFERASE, MITOCHONDRIAL"/>
    <property type="match status" value="1"/>
</dbReference>
<evidence type="ECO:0000256" key="8">
    <source>
        <dbReference type="RuleBase" id="RU003560"/>
    </source>
</evidence>
<dbReference type="SUPFAM" id="SSF53383">
    <property type="entry name" value="PLP-dependent transferases"/>
    <property type="match status" value="1"/>
</dbReference>
<evidence type="ECO:0000256" key="7">
    <source>
        <dbReference type="ARBA" id="ARBA00030587"/>
    </source>
</evidence>
<dbReference type="GO" id="GO:0030170">
    <property type="term" value="F:pyridoxal phosphate binding"/>
    <property type="evidence" value="ECO:0007669"/>
    <property type="project" value="InterPro"/>
</dbReference>
<dbReference type="GO" id="GO:0010121">
    <property type="term" value="P:L-arginine catabolic process to proline via ornithine"/>
    <property type="evidence" value="ECO:0007669"/>
    <property type="project" value="TreeGrafter"/>
</dbReference>
<comment type="pathway">
    <text evidence="2">Amino-acid biosynthesis; L-proline biosynthesis; L-glutamate 5-semialdehyde from L-ornithine: step 1/1.</text>
</comment>
<dbReference type="EMBL" id="CP136925">
    <property type="protein sequence ID" value="WXA11917.1"/>
    <property type="molecule type" value="Genomic_DNA"/>
</dbReference>
<dbReference type="InterPro" id="IPR015421">
    <property type="entry name" value="PyrdxlP-dep_Trfase_major"/>
</dbReference>
<dbReference type="InterPro" id="IPR050103">
    <property type="entry name" value="Class-III_PLP-dep_AT"/>
</dbReference>
<evidence type="ECO:0000256" key="1">
    <source>
        <dbReference type="ARBA" id="ARBA00001933"/>
    </source>
</evidence>
<dbReference type="FunFam" id="3.90.1150.10:FF:000152">
    <property type="entry name" value="Ornithine aminotransferase"/>
    <property type="match status" value="2"/>
</dbReference>
<dbReference type="KEGG" id="mcaa:R3L15_07160"/>
<dbReference type="PIRSF" id="PIRSF000521">
    <property type="entry name" value="Transaminase_4ab_Lys_Orn"/>
    <property type="match status" value="1"/>
</dbReference>
<dbReference type="EMBL" id="CP136924">
    <property type="protein sequence ID" value="WXA02921.1"/>
    <property type="molecule type" value="Genomic_DNA"/>
</dbReference>
<keyword evidence="6 8" id="KW-0663">Pyridoxal phosphate</keyword>
<dbReference type="InterPro" id="IPR010164">
    <property type="entry name" value="Orn_aminotrans"/>
</dbReference>
<dbReference type="InterPro" id="IPR015424">
    <property type="entry name" value="PyrdxlP-dep_Trfase"/>
</dbReference>
<dbReference type="EC" id="2.6.1.13" evidence="3"/>
<evidence type="ECO:0000313" key="10">
    <source>
        <dbReference type="EMBL" id="WXA11917.1"/>
    </source>
</evidence>
<sequence length="414" mass="45200">MAVLDQLTSQEAMDLENKYGAHNYHPLPVVLSKGEGVHVWDVEGKQYYDFLSAYSAVNQGHCHPKIVGAMTSQAQTLTLTSRAFYNDMLGRFEKFATAYFGFDKLLPMNTGAEAVETALKVCRRWAYQVKGIDENDAEIIVCENNFHGRTTTIISFSNDPVARKNFGPYTKGFIKIDYDNLDALEEALKNNPNVAGFLVEPIQGEAGVYVPSEGYLQKAKALCEKYNVLFIADEVQTGIARTGQLLACDHENVKPNILILGKALSGGAYPVSAVLANDDIMNVITPGSHGSTFGGNPVAAAVAIAALEVVKEESLAENAEALGQLFRSEMNKYIAESNIVTLVRGKGLLNAIVIDEDEESDTAWNICMALRDNGLLAKPTHGNIIRFAPPLVMNKEQLLDCVAIITKTLKAFEK</sequence>
<dbReference type="Gene3D" id="3.90.1150.10">
    <property type="entry name" value="Aspartate Aminotransferase, domain 1"/>
    <property type="match status" value="1"/>
</dbReference>
<dbReference type="GO" id="GO:0042802">
    <property type="term" value="F:identical protein binding"/>
    <property type="evidence" value="ECO:0007669"/>
    <property type="project" value="TreeGrafter"/>
</dbReference>
<dbReference type="RefSeq" id="WP_338730819.1">
    <property type="nucleotide sequence ID" value="NZ_CP136924.1"/>
</dbReference>
<dbReference type="PANTHER" id="PTHR11986">
    <property type="entry name" value="AMINOTRANSFERASE CLASS III"/>
    <property type="match status" value="1"/>
</dbReference>